<gene>
    <name evidence="1" type="ORF">GCM10010412_081710</name>
</gene>
<accession>A0ABN3T399</accession>
<dbReference type="Proteomes" id="UP001501666">
    <property type="component" value="Unassembled WGS sequence"/>
</dbReference>
<name>A0ABN3T399_9ACTN</name>
<keyword evidence="2" id="KW-1185">Reference proteome</keyword>
<protein>
    <submittedName>
        <fullName evidence="1">Uncharacterized protein</fullName>
    </submittedName>
</protein>
<comment type="caution">
    <text evidence="1">The sequence shown here is derived from an EMBL/GenBank/DDBJ whole genome shotgun (WGS) entry which is preliminary data.</text>
</comment>
<reference evidence="1 2" key="1">
    <citation type="journal article" date="2019" name="Int. J. Syst. Evol. Microbiol.">
        <title>The Global Catalogue of Microorganisms (GCM) 10K type strain sequencing project: providing services to taxonomists for standard genome sequencing and annotation.</title>
        <authorList>
            <consortium name="The Broad Institute Genomics Platform"/>
            <consortium name="The Broad Institute Genome Sequencing Center for Infectious Disease"/>
            <person name="Wu L."/>
            <person name="Ma J."/>
        </authorList>
    </citation>
    <scope>NUCLEOTIDE SEQUENCE [LARGE SCALE GENOMIC DNA]</scope>
    <source>
        <strain evidence="1 2">JCM 6835</strain>
    </source>
</reference>
<sequence>MSAPPPSGVFPGGSRVRRCGRLAGCRRLTDFVVWHNAAVSLDAIDAVDWSAIPAPTWHACDEPEGVARALRLLAVSTTYNETADAAAILANGGFICSHADMVFPAAHAATPILLDLVEHGQRPRIKDAAVELLSEALGCYPTAGNNRVSTPYGTDVPLCCAIARHIRSRRLAVLAHGRSGKSLLADADLHWRLTIEETELQSDGTLTALAVLEGLPFSAPVAAELHTLPFRRPAPTVCIDSLAADATGAACVQLRWRSLQPVPEGSTLYPADCGLREH</sequence>
<evidence type="ECO:0000313" key="2">
    <source>
        <dbReference type="Proteomes" id="UP001501666"/>
    </source>
</evidence>
<organism evidence="1 2">
    <name type="scientific">Nonomuraea recticatena</name>
    <dbReference type="NCBI Taxonomy" id="46178"/>
    <lineage>
        <taxon>Bacteria</taxon>
        <taxon>Bacillati</taxon>
        <taxon>Actinomycetota</taxon>
        <taxon>Actinomycetes</taxon>
        <taxon>Streptosporangiales</taxon>
        <taxon>Streptosporangiaceae</taxon>
        <taxon>Nonomuraea</taxon>
    </lineage>
</organism>
<evidence type="ECO:0000313" key="1">
    <source>
        <dbReference type="EMBL" id="GAA2691430.1"/>
    </source>
</evidence>
<dbReference type="EMBL" id="BAAATE010000033">
    <property type="protein sequence ID" value="GAA2691430.1"/>
    <property type="molecule type" value="Genomic_DNA"/>
</dbReference>
<proteinExistence type="predicted"/>